<dbReference type="GO" id="GO:0006508">
    <property type="term" value="P:proteolysis"/>
    <property type="evidence" value="ECO:0007669"/>
    <property type="project" value="InterPro"/>
</dbReference>
<feature type="compositionally biased region" description="Acidic residues" evidence="1">
    <location>
        <begin position="1"/>
        <end position="10"/>
    </location>
</feature>
<dbReference type="InterPro" id="IPR008757">
    <property type="entry name" value="Peptidase_M6-like_domain"/>
</dbReference>
<feature type="region of interest" description="Disordered" evidence="1">
    <location>
        <begin position="1"/>
        <end position="23"/>
    </location>
</feature>
<accession>A0A0G4NIX8</accession>
<gene>
    <name evidence="3" type="ORF">BN1723_007054</name>
</gene>
<protein>
    <recommendedName>
        <fullName evidence="2">Peptidase M6-like domain-containing protein</fullName>
    </recommendedName>
</protein>
<dbReference type="AlphaFoldDB" id="A0A0G4NIX8"/>
<dbReference type="SUPFAM" id="SSF55486">
    <property type="entry name" value="Metalloproteases ('zincins'), catalytic domain"/>
    <property type="match status" value="1"/>
</dbReference>
<dbReference type="EMBL" id="CVQI01035606">
    <property type="protein sequence ID" value="CRK46400.1"/>
    <property type="molecule type" value="Genomic_DNA"/>
</dbReference>
<reference evidence="4" key="1">
    <citation type="submission" date="2015-05" db="EMBL/GenBank/DDBJ databases">
        <authorList>
            <person name="Fogelqvist Johan"/>
        </authorList>
    </citation>
    <scope>NUCLEOTIDE SEQUENCE [LARGE SCALE GENOMIC DNA]</scope>
</reference>
<sequence length="119" mass="13099">MRWESPEDVPPEFGPPVDNATSNAARTRYVPWTSWAAAATLWPNAGGGSSTQGESSGMGVYAHELSHLLIIADNYNNPYSDPPQRAYTGPWSMMSRGSFNGPGGPHTRWQPQDIFWTVF</sequence>
<evidence type="ECO:0000259" key="2">
    <source>
        <dbReference type="Pfam" id="PF05547"/>
    </source>
</evidence>
<dbReference type="GO" id="GO:0008233">
    <property type="term" value="F:peptidase activity"/>
    <property type="evidence" value="ECO:0007669"/>
    <property type="project" value="InterPro"/>
</dbReference>
<organism evidence="3 4">
    <name type="scientific">Verticillium longisporum</name>
    <name type="common">Verticillium dahliae var. longisporum</name>
    <dbReference type="NCBI Taxonomy" id="100787"/>
    <lineage>
        <taxon>Eukaryota</taxon>
        <taxon>Fungi</taxon>
        <taxon>Dikarya</taxon>
        <taxon>Ascomycota</taxon>
        <taxon>Pezizomycotina</taxon>
        <taxon>Sordariomycetes</taxon>
        <taxon>Hypocreomycetidae</taxon>
        <taxon>Glomerellales</taxon>
        <taxon>Plectosphaerellaceae</taxon>
        <taxon>Verticillium</taxon>
    </lineage>
</organism>
<feature type="domain" description="Peptidase M6-like" evidence="2">
    <location>
        <begin position="52"/>
        <end position="103"/>
    </location>
</feature>
<name>A0A0G4NIX8_VERLO</name>
<evidence type="ECO:0000313" key="4">
    <source>
        <dbReference type="Proteomes" id="UP000045706"/>
    </source>
</evidence>
<dbReference type="Pfam" id="PF05547">
    <property type="entry name" value="Peptidase_M6"/>
    <property type="match status" value="1"/>
</dbReference>
<evidence type="ECO:0000256" key="1">
    <source>
        <dbReference type="SAM" id="MobiDB-lite"/>
    </source>
</evidence>
<evidence type="ECO:0000313" key="3">
    <source>
        <dbReference type="EMBL" id="CRK46400.1"/>
    </source>
</evidence>
<proteinExistence type="predicted"/>
<dbReference type="Proteomes" id="UP000045706">
    <property type="component" value="Unassembled WGS sequence"/>
</dbReference>